<name>A0AA48GSM4_9BACT</name>
<dbReference type="PANTHER" id="PTHR43527:SF2">
    <property type="entry name" value="4-DIPHOSPHOCYTIDYL-2-C-METHYL-D-ERYTHRITOL KINASE, CHLOROPLASTIC"/>
    <property type="match status" value="1"/>
</dbReference>
<dbReference type="InterPro" id="IPR020568">
    <property type="entry name" value="Ribosomal_Su5_D2-typ_SF"/>
</dbReference>
<keyword evidence="3" id="KW-0547">Nucleotide-binding</keyword>
<feature type="domain" description="GHMP kinase N-terminal" evidence="6">
    <location>
        <begin position="34"/>
        <end position="112"/>
    </location>
</feature>
<dbReference type="Pfam" id="PF00288">
    <property type="entry name" value="GHMP_kinases_N"/>
    <property type="match status" value="1"/>
</dbReference>
<evidence type="ECO:0000256" key="1">
    <source>
        <dbReference type="ARBA" id="ARBA00017473"/>
    </source>
</evidence>
<evidence type="ECO:0000313" key="8">
    <source>
        <dbReference type="Proteomes" id="UP001238179"/>
    </source>
</evidence>
<keyword evidence="8" id="KW-1185">Reference proteome</keyword>
<dbReference type="SUPFAM" id="SSF54211">
    <property type="entry name" value="Ribosomal protein S5 domain 2-like"/>
    <property type="match status" value="1"/>
</dbReference>
<dbReference type="Gene3D" id="3.30.230.10">
    <property type="match status" value="1"/>
</dbReference>
<evidence type="ECO:0000256" key="3">
    <source>
        <dbReference type="ARBA" id="ARBA00022741"/>
    </source>
</evidence>
<accession>A0AA48GSM4</accession>
<dbReference type="InterPro" id="IPR014721">
    <property type="entry name" value="Ribsml_uS5_D2-typ_fold_subgr"/>
</dbReference>
<dbReference type="AlphaFoldDB" id="A0AA48GSM4"/>
<dbReference type="KEGG" id="msil:METEAL_24360"/>
<evidence type="ECO:0000256" key="2">
    <source>
        <dbReference type="ARBA" id="ARBA00022679"/>
    </source>
</evidence>
<organism evidence="7 8">
    <name type="scientific">Mesoterricola silvestris</name>
    <dbReference type="NCBI Taxonomy" id="2927979"/>
    <lineage>
        <taxon>Bacteria</taxon>
        <taxon>Pseudomonadati</taxon>
        <taxon>Acidobacteriota</taxon>
        <taxon>Holophagae</taxon>
        <taxon>Holophagales</taxon>
        <taxon>Holophagaceae</taxon>
        <taxon>Mesoterricola</taxon>
    </lineage>
</organism>
<dbReference type="Gene3D" id="3.30.70.890">
    <property type="entry name" value="GHMP kinase, C-terminal domain"/>
    <property type="match status" value="1"/>
</dbReference>
<evidence type="ECO:0000313" key="7">
    <source>
        <dbReference type="EMBL" id="BDU73262.1"/>
    </source>
</evidence>
<evidence type="ECO:0000259" key="6">
    <source>
        <dbReference type="Pfam" id="PF00288"/>
    </source>
</evidence>
<dbReference type="GO" id="GO:0005524">
    <property type="term" value="F:ATP binding"/>
    <property type="evidence" value="ECO:0007669"/>
    <property type="project" value="UniProtKB-KW"/>
</dbReference>
<keyword evidence="5" id="KW-0067">ATP-binding</keyword>
<sequence length="240" mass="24943">MEGLTDTLEGEPAGAFSLELEGPTAGGLRADEGNLVVRAWRLLEREARRELPARLKLHKRIPAGAGLGGGSSDAAAALRLGDALFGLDLGDALLLRLGAELGSDVPLFLLGGTVLGLGRGERVFPLRPVPLEPILIAHPGLHVATPSVYKSLPQVGYPFPQACPSLGAGEAPPWRNDLTGAAIYACPALSEVRAALLDTGGEPLLCGSGSCWAARYPDGARRDAASHALAARPGWTVWNL</sequence>
<evidence type="ECO:0000256" key="4">
    <source>
        <dbReference type="ARBA" id="ARBA00022777"/>
    </source>
</evidence>
<gene>
    <name evidence="7" type="primary">ispE</name>
    <name evidence="7" type="ORF">METEAL_24360</name>
</gene>
<dbReference type="PIRSF" id="PIRSF010376">
    <property type="entry name" value="IspE"/>
    <property type="match status" value="1"/>
</dbReference>
<dbReference type="InterPro" id="IPR006204">
    <property type="entry name" value="GHMP_kinase_N_dom"/>
</dbReference>
<keyword evidence="2" id="KW-0808">Transferase</keyword>
<protein>
    <recommendedName>
        <fullName evidence="1">4-diphosphocytidyl-2-C-methyl-D-erythritol kinase</fullName>
    </recommendedName>
</protein>
<dbReference type="EMBL" id="AP027080">
    <property type="protein sequence ID" value="BDU73262.1"/>
    <property type="molecule type" value="Genomic_DNA"/>
</dbReference>
<proteinExistence type="predicted"/>
<dbReference type="GO" id="GO:0016114">
    <property type="term" value="P:terpenoid biosynthetic process"/>
    <property type="evidence" value="ECO:0007669"/>
    <property type="project" value="InterPro"/>
</dbReference>
<keyword evidence="4 7" id="KW-0418">Kinase</keyword>
<evidence type="ECO:0000256" key="5">
    <source>
        <dbReference type="ARBA" id="ARBA00022840"/>
    </source>
</evidence>
<dbReference type="GO" id="GO:0050515">
    <property type="term" value="F:4-(cytidine 5'-diphospho)-2-C-methyl-D-erythritol kinase activity"/>
    <property type="evidence" value="ECO:0007669"/>
    <property type="project" value="InterPro"/>
</dbReference>
<dbReference type="RefSeq" id="WP_316411911.1">
    <property type="nucleotide sequence ID" value="NZ_AP027080.1"/>
</dbReference>
<dbReference type="InterPro" id="IPR036554">
    <property type="entry name" value="GHMP_kinase_C_sf"/>
</dbReference>
<dbReference type="Proteomes" id="UP001238179">
    <property type="component" value="Chromosome"/>
</dbReference>
<dbReference type="SUPFAM" id="SSF55060">
    <property type="entry name" value="GHMP Kinase, C-terminal domain"/>
    <property type="match status" value="1"/>
</dbReference>
<reference evidence="8" key="1">
    <citation type="journal article" date="2023" name="Int. J. Syst. Evol. Microbiol.">
        <title>Mesoterricola silvestris gen. nov., sp. nov., Mesoterricola sediminis sp. nov., Geothrix oryzae sp. nov., Geothrix edaphica sp. nov., Geothrix rubra sp. nov., and Geothrix limicola sp. nov., six novel members of Acidobacteriota isolated from soils.</title>
        <authorList>
            <person name="Itoh H."/>
            <person name="Sugisawa Y."/>
            <person name="Mise K."/>
            <person name="Xu Z."/>
            <person name="Kuniyasu M."/>
            <person name="Ushijima N."/>
            <person name="Kawano K."/>
            <person name="Kobayashi E."/>
            <person name="Shiratori Y."/>
            <person name="Masuda Y."/>
            <person name="Senoo K."/>
        </authorList>
    </citation>
    <scope>NUCLEOTIDE SEQUENCE [LARGE SCALE GENOMIC DNA]</scope>
    <source>
        <strain evidence="8">W79</strain>
    </source>
</reference>
<dbReference type="PANTHER" id="PTHR43527">
    <property type="entry name" value="4-DIPHOSPHOCYTIDYL-2-C-METHYL-D-ERYTHRITOL KINASE, CHLOROPLASTIC"/>
    <property type="match status" value="1"/>
</dbReference>
<dbReference type="InterPro" id="IPR004424">
    <property type="entry name" value="IspE"/>
</dbReference>